<dbReference type="PANTHER" id="PTHR31859">
    <property type="entry name" value="TETRATRICOPEPTIDE REPEAT PROTEIN 39 FAMILY MEMBER"/>
    <property type="match status" value="1"/>
</dbReference>
<evidence type="ECO:0000256" key="1">
    <source>
        <dbReference type="SAM" id="MobiDB-lite"/>
    </source>
</evidence>
<reference evidence="2" key="1">
    <citation type="submission" date="2019-05" db="EMBL/GenBank/DDBJ databases">
        <title>Annotation for the trematode Fasciolopsis buski.</title>
        <authorList>
            <person name="Choi Y.-J."/>
        </authorList>
    </citation>
    <scope>NUCLEOTIDE SEQUENCE</scope>
    <source>
        <strain evidence="2">HT</strain>
        <tissue evidence="2">Whole worm</tissue>
    </source>
</reference>
<dbReference type="InterPro" id="IPR019412">
    <property type="entry name" value="IML2/TPR_39"/>
</dbReference>
<dbReference type="Proteomes" id="UP000728185">
    <property type="component" value="Unassembled WGS sequence"/>
</dbReference>
<sequence>MFMYPTATPFIQHTAPRGYLRGEDNDRSVFGQQIPGGQITSEKMEHLVAATEHIRATLNACNASRRKAALTETITKQIGKRRIAVFKDYTEEQAHAELCYAEGLLQLAFLSMLQDEKLTTLIRSSLKIRQCYKCYRICWRILKHREWSDGLSKSTFESGVRLGVGAFNMMISLLPKRVLKLLEFVGFSGDRNFGLQQLRIGAGMRESIRAPLCALLLLVYDLYATHMLAFEQPEHVVEAKELLSYWQIIYPKSAIFTLLIGRSEAVAGDLEKLFIVFLRACILFQAIETFEQAIKLPLDWPQYQHICYWELMWCYALRADWMKAVQCAERLACESQWSQASYRYMKAAFLLQWLDDPGVGTPKPTDKTFPTTDFSQYETRGKTIEHIDKLLIEIPKLMQRFAGRSLPLEKIALRKSKRYFAQNKRLTLPALELIFIWNGFKMVQFQQDSVMSFLMICENKINELLQMKEKYETYFDDYCLALLLKGVCLRCRGQQFQASMCYQEILQSKKKLKADTYLLPFCEMELCQLSYDEGDMQQACKHLERALGYKGYSLESRLHFRIHEMETKLNVRTRKKSASGQIKKAGSEVQIPFRPLSDSGSTQSVGQIAQARADSGSDLESTNLKPIFPEFDDEDFDDMDGGFSSEESAEP</sequence>
<accession>A0A8E0S277</accession>
<evidence type="ECO:0000313" key="3">
    <source>
        <dbReference type="Proteomes" id="UP000728185"/>
    </source>
</evidence>
<organism evidence="2 3">
    <name type="scientific">Fasciolopsis buskii</name>
    <dbReference type="NCBI Taxonomy" id="27845"/>
    <lineage>
        <taxon>Eukaryota</taxon>
        <taxon>Metazoa</taxon>
        <taxon>Spiralia</taxon>
        <taxon>Lophotrochozoa</taxon>
        <taxon>Platyhelminthes</taxon>
        <taxon>Trematoda</taxon>
        <taxon>Digenea</taxon>
        <taxon>Plagiorchiida</taxon>
        <taxon>Echinostomata</taxon>
        <taxon>Echinostomatoidea</taxon>
        <taxon>Fasciolidae</taxon>
        <taxon>Fasciolopsis</taxon>
    </lineage>
</organism>
<evidence type="ECO:0000313" key="2">
    <source>
        <dbReference type="EMBL" id="KAA0198670.1"/>
    </source>
</evidence>
<dbReference type="PANTHER" id="PTHR31859:SF9">
    <property type="entry name" value="TETRATRICOPEPTIDE REPEAT PROTEIN 39B"/>
    <property type="match status" value="1"/>
</dbReference>
<dbReference type="AlphaFoldDB" id="A0A8E0S277"/>
<gene>
    <name evidence="2" type="ORF">FBUS_04836</name>
</gene>
<protein>
    <submittedName>
        <fullName evidence="2">Tetratricopeptide repeat protein 39B</fullName>
    </submittedName>
</protein>
<keyword evidence="3" id="KW-1185">Reference proteome</keyword>
<dbReference type="EMBL" id="LUCM01001584">
    <property type="protein sequence ID" value="KAA0198670.1"/>
    <property type="molecule type" value="Genomic_DNA"/>
</dbReference>
<feature type="compositionally biased region" description="Low complexity" evidence="1">
    <location>
        <begin position="641"/>
        <end position="651"/>
    </location>
</feature>
<proteinExistence type="predicted"/>
<dbReference type="OrthoDB" id="43460at2759"/>
<name>A0A8E0S277_9TREM</name>
<feature type="compositionally biased region" description="Acidic residues" evidence="1">
    <location>
        <begin position="630"/>
        <end position="640"/>
    </location>
</feature>
<feature type="region of interest" description="Disordered" evidence="1">
    <location>
        <begin position="572"/>
        <end position="651"/>
    </location>
</feature>
<feature type="compositionally biased region" description="Polar residues" evidence="1">
    <location>
        <begin position="598"/>
        <end position="607"/>
    </location>
</feature>
<dbReference type="Pfam" id="PF10300">
    <property type="entry name" value="Iml2-TPR_39"/>
    <property type="match status" value="1"/>
</dbReference>
<comment type="caution">
    <text evidence="2">The sequence shown here is derived from an EMBL/GenBank/DDBJ whole genome shotgun (WGS) entry which is preliminary data.</text>
</comment>